<comment type="caution">
    <text evidence="2">The sequence shown here is derived from an EMBL/GenBank/DDBJ whole genome shotgun (WGS) entry which is preliminary data.</text>
</comment>
<keyword evidence="1" id="KW-0812">Transmembrane</keyword>
<evidence type="ECO:0000313" key="2">
    <source>
        <dbReference type="EMBL" id="KKM07437.1"/>
    </source>
</evidence>
<protein>
    <submittedName>
        <fullName evidence="2">Uncharacterized protein</fullName>
    </submittedName>
</protein>
<organism evidence="2">
    <name type="scientific">marine sediment metagenome</name>
    <dbReference type="NCBI Taxonomy" id="412755"/>
    <lineage>
        <taxon>unclassified sequences</taxon>
        <taxon>metagenomes</taxon>
        <taxon>ecological metagenomes</taxon>
    </lineage>
</organism>
<gene>
    <name evidence="2" type="ORF">LCGC14_1733940</name>
</gene>
<keyword evidence="1" id="KW-1133">Transmembrane helix</keyword>
<accession>A0A0F9HWE9</accession>
<keyword evidence="1" id="KW-0472">Membrane</keyword>
<reference evidence="2" key="1">
    <citation type="journal article" date="2015" name="Nature">
        <title>Complex archaea that bridge the gap between prokaryotes and eukaryotes.</title>
        <authorList>
            <person name="Spang A."/>
            <person name="Saw J.H."/>
            <person name="Jorgensen S.L."/>
            <person name="Zaremba-Niedzwiedzka K."/>
            <person name="Martijn J."/>
            <person name="Lind A.E."/>
            <person name="van Eijk R."/>
            <person name="Schleper C."/>
            <person name="Guy L."/>
            <person name="Ettema T.J."/>
        </authorList>
    </citation>
    <scope>NUCLEOTIDE SEQUENCE</scope>
</reference>
<sequence length="49" mass="5207">MTDLVNSFLIGGLVAHALVHEIPLAVLGVFAICKACKKRRCEGHDTDGS</sequence>
<dbReference type="EMBL" id="LAZR01015772">
    <property type="protein sequence ID" value="KKM07437.1"/>
    <property type="molecule type" value="Genomic_DNA"/>
</dbReference>
<name>A0A0F9HWE9_9ZZZZ</name>
<proteinExistence type="predicted"/>
<evidence type="ECO:0000256" key="1">
    <source>
        <dbReference type="SAM" id="Phobius"/>
    </source>
</evidence>
<dbReference type="AlphaFoldDB" id="A0A0F9HWE9"/>
<feature type="transmembrane region" description="Helical" evidence="1">
    <location>
        <begin position="6"/>
        <end position="32"/>
    </location>
</feature>